<evidence type="ECO:0000259" key="1">
    <source>
        <dbReference type="Pfam" id="PF22998"/>
    </source>
</evidence>
<dbReference type="SUPFAM" id="SSF55729">
    <property type="entry name" value="Acyl-CoA N-acyltransferases (Nat)"/>
    <property type="match status" value="1"/>
</dbReference>
<accession>A0A8H6BEK3</accession>
<dbReference type="Proteomes" id="UP000568158">
    <property type="component" value="Unassembled WGS sequence"/>
</dbReference>
<dbReference type="EMBL" id="JABCYN010000030">
    <property type="protein sequence ID" value="KAF6009889.1"/>
    <property type="molecule type" value="Genomic_DNA"/>
</dbReference>
<dbReference type="InterPro" id="IPR055100">
    <property type="entry name" value="GNAT_LYC1-like"/>
</dbReference>
<dbReference type="Pfam" id="PF13527">
    <property type="entry name" value="Acetyltransf_9"/>
    <property type="match status" value="1"/>
</dbReference>
<feature type="domain" description="LYC1 C-terminal" evidence="1">
    <location>
        <begin position="194"/>
        <end position="381"/>
    </location>
</feature>
<dbReference type="PANTHER" id="PTHR34815">
    <property type="entry name" value="LYSINE ACETYLTRANSFERASE"/>
    <property type="match status" value="1"/>
</dbReference>
<dbReference type="PANTHER" id="PTHR34815:SF2">
    <property type="entry name" value="N-ACETYLTRANSFERASE DOMAIN-CONTAINING PROTEIN"/>
    <property type="match status" value="1"/>
</dbReference>
<evidence type="ECO:0000313" key="3">
    <source>
        <dbReference type="Proteomes" id="UP000568158"/>
    </source>
</evidence>
<dbReference type="InterPro" id="IPR053013">
    <property type="entry name" value="LAT"/>
</dbReference>
<dbReference type="AlphaFoldDB" id="A0A8H6BEK3"/>
<dbReference type="Pfam" id="PF22998">
    <property type="entry name" value="GNAT_LYC1-like"/>
    <property type="match status" value="1"/>
</dbReference>
<dbReference type="InterPro" id="IPR016181">
    <property type="entry name" value="Acyl_CoA_acyltransferase"/>
</dbReference>
<name>A0A8H6BEK3_DEKBR</name>
<evidence type="ECO:0000313" key="2">
    <source>
        <dbReference type="EMBL" id="KAF6009889.1"/>
    </source>
</evidence>
<comment type="caution">
    <text evidence="2">The sequence shown here is derived from an EMBL/GenBank/DDBJ whole genome shotgun (WGS) entry which is preliminary data.</text>
</comment>
<dbReference type="Gene3D" id="3.40.630.30">
    <property type="match status" value="1"/>
</dbReference>
<gene>
    <name evidence="2" type="ORF">HII12_003435</name>
</gene>
<organism evidence="2 3">
    <name type="scientific">Dekkera bruxellensis</name>
    <name type="common">Brettanomyces custersii</name>
    <dbReference type="NCBI Taxonomy" id="5007"/>
    <lineage>
        <taxon>Eukaryota</taxon>
        <taxon>Fungi</taxon>
        <taxon>Dikarya</taxon>
        <taxon>Ascomycota</taxon>
        <taxon>Saccharomycotina</taxon>
        <taxon>Pichiomycetes</taxon>
        <taxon>Pichiales</taxon>
        <taxon>Pichiaceae</taxon>
        <taxon>Brettanomyces</taxon>
    </lineage>
</organism>
<proteinExistence type="predicted"/>
<protein>
    <recommendedName>
        <fullName evidence="1">LYC1 C-terminal domain-containing protein</fullName>
    </recommendedName>
</protein>
<reference evidence="2 3" key="1">
    <citation type="journal article" date="2020" name="Appl. Microbiol. Biotechnol.">
        <title>Targeted gene deletion in Brettanomyces bruxellensis with an expression-free CRISPR-Cas9 system.</title>
        <authorList>
            <person name="Varela C."/>
            <person name="Bartel C."/>
            <person name="Onetto C."/>
            <person name="Borneman A."/>
        </authorList>
    </citation>
    <scope>NUCLEOTIDE SEQUENCE [LARGE SCALE GENOMIC DNA]</scope>
    <source>
        <strain evidence="2 3">AWRI1613</strain>
    </source>
</reference>
<sequence>MITLERTNDWDVIRYCQSRNYDTWGKPLSLEQYLEREEINYKHSLCNLDRDYSKEKRGDYYWVLKDSKAESPVSKDPKLRNIVASCEILVRDAWVVDSNDKDLKIRNCLSAVIGSVFTYPENRSRGYASRMLTLLVKQMQKLFPGKYDFSFLYSEVGEFYSRFGYESRHVPLVNIALDEHREEPNFAYHPLTTNFDECLAVYSSKLKKEMVADVSSEKLEQNTISFCLKPQRGTIEWFLNRSRHSAYSIAGQSKEEAANLMFGSTLGTPESGFVIWFLDYRTKVATVLMLYANSFDNFKNLMFLCRNLVPADFEKLVLWESEVTDYDKSGSSNKNALRYVRDEMQAETGLENSSLSAFRFLNLDVSGKNVHWICNGKNCWF</sequence>